<name>A0A8D8AUX7_CULPI</name>
<proteinExistence type="predicted"/>
<dbReference type="AlphaFoldDB" id="A0A8D8AUX7"/>
<protein>
    <submittedName>
        <fullName evidence="1">(northern house mosquito) hypothetical protein</fullName>
    </submittedName>
</protein>
<evidence type="ECO:0000313" key="1">
    <source>
        <dbReference type="EMBL" id="CAG6462665.1"/>
    </source>
</evidence>
<accession>A0A8D8AUX7</accession>
<sequence>MVVRGVAQHDAEQAVCLPCSTSTGRALDVVRHDPAGPVRGVTDGVVLGEGIVFKHQQMFAALRLEQYQRLIVQDERFGLLAESSSGWWRWGRGQRGNRRGRCR</sequence>
<dbReference type="EMBL" id="HBUE01045931">
    <property type="protein sequence ID" value="CAG6462664.1"/>
    <property type="molecule type" value="Transcribed_RNA"/>
</dbReference>
<reference evidence="1" key="1">
    <citation type="submission" date="2021-05" db="EMBL/GenBank/DDBJ databases">
        <authorList>
            <person name="Alioto T."/>
            <person name="Alioto T."/>
            <person name="Gomez Garrido J."/>
        </authorList>
    </citation>
    <scope>NUCLEOTIDE SEQUENCE</scope>
</reference>
<organism evidence="1">
    <name type="scientific">Culex pipiens</name>
    <name type="common">House mosquito</name>
    <dbReference type="NCBI Taxonomy" id="7175"/>
    <lineage>
        <taxon>Eukaryota</taxon>
        <taxon>Metazoa</taxon>
        <taxon>Ecdysozoa</taxon>
        <taxon>Arthropoda</taxon>
        <taxon>Hexapoda</taxon>
        <taxon>Insecta</taxon>
        <taxon>Pterygota</taxon>
        <taxon>Neoptera</taxon>
        <taxon>Endopterygota</taxon>
        <taxon>Diptera</taxon>
        <taxon>Nematocera</taxon>
        <taxon>Culicoidea</taxon>
        <taxon>Culicidae</taxon>
        <taxon>Culicinae</taxon>
        <taxon>Culicini</taxon>
        <taxon>Culex</taxon>
        <taxon>Culex</taxon>
    </lineage>
</organism>
<dbReference type="EMBL" id="HBUE01045932">
    <property type="protein sequence ID" value="CAG6462665.1"/>
    <property type="molecule type" value="Transcribed_RNA"/>
</dbReference>